<reference evidence="3" key="1">
    <citation type="submission" date="2016-10" db="EMBL/GenBank/DDBJ databases">
        <authorList>
            <person name="Varghese N."/>
            <person name="Submissions S."/>
        </authorList>
    </citation>
    <scope>NUCLEOTIDE SEQUENCE [LARGE SCALE GENOMIC DNA]</scope>
    <source>
        <strain evidence="3">MPL-11</strain>
    </source>
</reference>
<evidence type="ECO:0008006" key="4">
    <source>
        <dbReference type="Google" id="ProtNLM"/>
    </source>
</evidence>
<protein>
    <recommendedName>
        <fullName evidence="4">DUF5640 domain-containing protein</fullName>
    </recommendedName>
</protein>
<feature type="signal peptide" evidence="1">
    <location>
        <begin position="1"/>
        <end position="26"/>
    </location>
</feature>
<dbReference type="PROSITE" id="PS51257">
    <property type="entry name" value="PROKAR_LIPOPROTEIN"/>
    <property type="match status" value="1"/>
</dbReference>
<dbReference type="RefSeq" id="WP_089974287.1">
    <property type="nucleotide sequence ID" value="NZ_FNJW01000002.1"/>
</dbReference>
<dbReference type="OrthoDB" id="2973485at2"/>
<dbReference type="AlphaFoldDB" id="A0A1H0XHX9"/>
<keyword evidence="1" id="KW-0732">Signal</keyword>
<feature type="chain" id="PRO_5039207300" description="DUF5640 domain-containing protein" evidence="1">
    <location>
        <begin position="27"/>
        <end position="120"/>
    </location>
</feature>
<gene>
    <name evidence="2" type="ORF">SAMN04487752_0040</name>
</gene>
<accession>A0A1H0XHX9</accession>
<dbReference type="Proteomes" id="UP000199481">
    <property type="component" value="Unassembled WGS sequence"/>
</dbReference>
<sequence length="120" mass="13195">MKKTVLSLITIIVLLVLVGCSGTTNTQEDLQSKKWNVVTTQGQSYTMEFGESTITTEAFGITQGSNYSIKDNQFLLSDLKEADGEKTVFDIEKDGDDYKFIGTTEEIKEVVGDLTLSPAK</sequence>
<name>A0A1H0XHX9_9LACT</name>
<proteinExistence type="predicted"/>
<evidence type="ECO:0000313" key="2">
    <source>
        <dbReference type="EMBL" id="SDQ02534.1"/>
    </source>
</evidence>
<evidence type="ECO:0000256" key="1">
    <source>
        <dbReference type="SAM" id="SignalP"/>
    </source>
</evidence>
<evidence type="ECO:0000313" key="3">
    <source>
        <dbReference type="Proteomes" id="UP000199481"/>
    </source>
</evidence>
<keyword evidence="3" id="KW-1185">Reference proteome</keyword>
<organism evidence="2 3">
    <name type="scientific">Carnobacterium viridans</name>
    <dbReference type="NCBI Taxonomy" id="174587"/>
    <lineage>
        <taxon>Bacteria</taxon>
        <taxon>Bacillati</taxon>
        <taxon>Bacillota</taxon>
        <taxon>Bacilli</taxon>
        <taxon>Lactobacillales</taxon>
        <taxon>Carnobacteriaceae</taxon>
        <taxon>Carnobacterium</taxon>
    </lineage>
</organism>
<dbReference type="EMBL" id="FNJW01000002">
    <property type="protein sequence ID" value="SDQ02534.1"/>
    <property type="molecule type" value="Genomic_DNA"/>
</dbReference>